<keyword evidence="2" id="KW-0812">Transmembrane</keyword>
<accession>A0ABW4AU14</accession>
<keyword evidence="4" id="KW-0378">Hydrolase</keyword>
<dbReference type="EC" id="3.1.21.-" evidence="4"/>
<evidence type="ECO:0000256" key="2">
    <source>
        <dbReference type="SAM" id="Phobius"/>
    </source>
</evidence>
<comment type="caution">
    <text evidence="4">The sequence shown here is derived from an EMBL/GenBank/DDBJ whole genome shotgun (WGS) entry which is preliminary data.</text>
</comment>
<feature type="region of interest" description="Disordered" evidence="1">
    <location>
        <begin position="179"/>
        <end position="215"/>
    </location>
</feature>
<dbReference type="GO" id="GO:0016787">
    <property type="term" value="F:hydrolase activity"/>
    <property type="evidence" value="ECO:0007669"/>
    <property type="project" value="UniProtKB-KW"/>
</dbReference>
<protein>
    <submittedName>
        <fullName evidence="4">Restriction endonuclease</fullName>
        <ecNumber evidence="4">3.1.21.-</ecNumber>
    </submittedName>
</protein>
<feature type="transmembrane region" description="Helical" evidence="2">
    <location>
        <begin position="89"/>
        <end position="105"/>
    </location>
</feature>
<evidence type="ECO:0000256" key="1">
    <source>
        <dbReference type="SAM" id="MobiDB-lite"/>
    </source>
</evidence>
<dbReference type="RefSeq" id="WP_317795793.1">
    <property type="nucleotide sequence ID" value="NZ_AP028461.1"/>
</dbReference>
<sequence length="646" mass="68209">MSAPTGPEQATTSAPKPRGPGNGRLAVGVALLVLAVTHQAAGHITHPVARVLDLLIFGGSGVLLIHWWRLRRGRYRADPTAALPGPSNLALTTGLIGLVCAFGASETALSPSGSAGLSDDERETVLGMGTLGAVLLSITALRIRYERRRPAETPAAVRTALPVDDPPASAQPLAAEHTALPVGDPPASAEPSPGPEHLPASTAAPDEPTPAGVTPIDATSQEAAADFLHDDARTVWAYRRYCARRQPQGISETSGRALLAALEPGDHVELIADAVATDETDLMDAADWKLDDAEPVVAVRTLRGWILIDRHEGEVVLAPGPADGGITVSTALATSRPDIGRAATLRTSDGRPFTMKVFFDERDGVDEKILEEGAGAYIRRLPEADAVPPMPDAAAFLAAAATRPAEPVRPSLPTDWRTAEEIACVHMRGLGFQDAETTPPGRDGGLDVTASGAVAQVKMPALPVGAPAVQQLRGTRPLTANHLFYSTSGYTAAAVEAADEIGVALFRIERDGAVNEVNGHAIEVVRAGAAAGPDAVTVVSEAAMTRHVTAYADAVAARIMNATKHTDQDRTHEDQRYSGQWHRMVGYLHQALENLKERPSEFPSLRAAMIYYHHTELLAHVFFQELGVAYPEGGGVTDDDLSSYYT</sequence>
<feature type="domain" description="Restriction endonuclease type IV Mrr" evidence="3">
    <location>
        <begin position="415"/>
        <end position="506"/>
    </location>
</feature>
<evidence type="ECO:0000313" key="5">
    <source>
        <dbReference type="Proteomes" id="UP001597183"/>
    </source>
</evidence>
<reference evidence="5" key="1">
    <citation type="journal article" date="2019" name="Int. J. Syst. Evol. Microbiol.">
        <title>The Global Catalogue of Microorganisms (GCM) 10K type strain sequencing project: providing services to taxonomists for standard genome sequencing and annotation.</title>
        <authorList>
            <consortium name="The Broad Institute Genomics Platform"/>
            <consortium name="The Broad Institute Genome Sequencing Center for Infectious Disease"/>
            <person name="Wu L."/>
            <person name="Ma J."/>
        </authorList>
    </citation>
    <scope>NUCLEOTIDE SEQUENCE [LARGE SCALE GENOMIC DNA]</scope>
    <source>
        <strain evidence="5">CCM 7526</strain>
    </source>
</reference>
<dbReference type="Pfam" id="PF04471">
    <property type="entry name" value="Mrr_cat"/>
    <property type="match status" value="1"/>
</dbReference>
<feature type="transmembrane region" description="Helical" evidence="2">
    <location>
        <begin position="48"/>
        <end position="68"/>
    </location>
</feature>
<dbReference type="Gene3D" id="3.40.1350.10">
    <property type="match status" value="1"/>
</dbReference>
<dbReference type="GO" id="GO:0004519">
    <property type="term" value="F:endonuclease activity"/>
    <property type="evidence" value="ECO:0007669"/>
    <property type="project" value="UniProtKB-KW"/>
</dbReference>
<keyword evidence="4" id="KW-0540">Nuclease</keyword>
<keyword evidence="2" id="KW-0472">Membrane</keyword>
<gene>
    <name evidence="4" type="ORF">ACFQ5G_54555</name>
</gene>
<name>A0ABW4AU14_9ACTN</name>
<keyword evidence="4" id="KW-0255">Endonuclease</keyword>
<dbReference type="Proteomes" id="UP001597183">
    <property type="component" value="Unassembled WGS sequence"/>
</dbReference>
<dbReference type="InterPro" id="IPR011856">
    <property type="entry name" value="tRNA_endonuc-like_dom_sf"/>
</dbReference>
<keyword evidence="5" id="KW-1185">Reference proteome</keyword>
<organism evidence="4 5">
    <name type="scientific">Actinoplanes sichuanensis</name>
    <dbReference type="NCBI Taxonomy" id="512349"/>
    <lineage>
        <taxon>Bacteria</taxon>
        <taxon>Bacillati</taxon>
        <taxon>Actinomycetota</taxon>
        <taxon>Actinomycetes</taxon>
        <taxon>Micromonosporales</taxon>
        <taxon>Micromonosporaceae</taxon>
        <taxon>Actinoplanes</taxon>
    </lineage>
</organism>
<evidence type="ECO:0000259" key="3">
    <source>
        <dbReference type="Pfam" id="PF04471"/>
    </source>
</evidence>
<feature type="region of interest" description="Disordered" evidence="1">
    <location>
        <begin position="1"/>
        <end position="22"/>
    </location>
</feature>
<dbReference type="InterPro" id="IPR007560">
    <property type="entry name" value="Restrct_endonuc_IV_Mrr"/>
</dbReference>
<dbReference type="EMBL" id="JBHTMK010000082">
    <property type="protein sequence ID" value="MFD1374411.1"/>
    <property type="molecule type" value="Genomic_DNA"/>
</dbReference>
<keyword evidence="2" id="KW-1133">Transmembrane helix</keyword>
<proteinExistence type="predicted"/>
<evidence type="ECO:0000313" key="4">
    <source>
        <dbReference type="EMBL" id="MFD1374411.1"/>
    </source>
</evidence>
<feature type="transmembrane region" description="Helical" evidence="2">
    <location>
        <begin position="25"/>
        <end position="42"/>
    </location>
</feature>